<dbReference type="CDD" id="cd22355">
    <property type="entry name" value="Sau3AI_C"/>
    <property type="match status" value="1"/>
</dbReference>
<evidence type="ECO:0000313" key="6">
    <source>
        <dbReference type="Proteomes" id="UP001589740"/>
    </source>
</evidence>
<evidence type="ECO:0000256" key="1">
    <source>
        <dbReference type="ARBA" id="ARBA00022722"/>
    </source>
</evidence>
<dbReference type="SMART" id="SM00927">
    <property type="entry name" value="MutH"/>
    <property type="match status" value="1"/>
</dbReference>
<sequence>MAFEYETIDDLVSYAREAEGEYLKDIDKKGMLENTNVKGKVGTIIEASYFGYEVNSKPEPDFADVGVELKTTGLKKLKNGQLSAKERMVLNIIDYRHEATVEFNKSSFWKKNAKLLIFFYTYTRDEEGKPDYRNFQIVKTVLHEFSETDLEIIKQDFQNIKQKILNGEAHRLSEGDTNILGACTKGATAKSVRKQPFSPIPAKQRAYSLKQGYMTALVRKYIKNAKLISFTSPDELKDQTFEELLHDKFRPYIGKTADEIAEELDYQLSEAKNKLALLTSRILGIQGTALHQIEEFSKLNIKFKTVKATSSGITKESMSFGNVNYEEILEENWEESSLKMEMESTKWLLVVYQENEQNLPVLKGIRLWHVPKDLLDAEIKKFYNEVKHILNEGFEEWRVGGQTRNNFPKSDFNGICHLRTKGTNREKSMVTLPDGQYIPGHAFWFNNRFVRSLVKDLIT</sequence>
<keyword evidence="6" id="KW-1185">Reference proteome</keyword>
<gene>
    <name evidence="5" type="ORF">ACFFLE_08755</name>
</gene>
<dbReference type="RefSeq" id="WP_380570716.1">
    <property type="nucleotide sequence ID" value="NZ_JBHMAH010000029.1"/>
</dbReference>
<dbReference type="InterPro" id="IPR011337">
    <property type="entry name" value="DNA_rep_MutH/RE_typeII_Sau3AI"/>
</dbReference>
<dbReference type="InterPro" id="IPR037057">
    <property type="entry name" value="DNA_rep_MutH/T2_RE_sf"/>
</dbReference>
<keyword evidence="3" id="KW-0378">Hydrolase</keyword>
<organism evidence="5 6">
    <name type="scientific">Salinicoccus siamensis</name>
    <dbReference type="NCBI Taxonomy" id="381830"/>
    <lineage>
        <taxon>Bacteria</taxon>
        <taxon>Bacillati</taxon>
        <taxon>Bacillota</taxon>
        <taxon>Bacilli</taxon>
        <taxon>Bacillales</taxon>
        <taxon>Staphylococcaceae</taxon>
        <taxon>Salinicoccus</taxon>
    </lineage>
</organism>
<evidence type="ECO:0000313" key="5">
    <source>
        <dbReference type="EMBL" id="MFB9861152.1"/>
    </source>
</evidence>
<evidence type="ECO:0000259" key="4">
    <source>
        <dbReference type="SMART" id="SM00927"/>
    </source>
</evidence>
<dbReference type="InterPro" id="IPR011335">
    <property type="entry name" value="Restrct_endonuc-II-like"/>
</dbReference>
<feature type="domain" description="DNA mismatch repair MutH/Type II restriction enzyme Sau3AI" evidence="4">
    <location>
        <begin position="50"/>
        <end position="156"/>
    </location>
</feature>
<keyword evidence="1" id="KW-0540">Nuclease</keyword>
<evidence type="ECO:0000256" key="2">
    <source>
        <dbReference type="ARBA" id="ARBA00022759"/>
    </source>
</evidence>
<dbReference type="EMBL" id="JBHMAH010000029">
    <property type="protein sequence ID" value="MFB9861152.1"/>
    <property type="molecule type" value="Genomic_DNA"/>
</dbReference>
<dbReference type="CDD" id="cd22356">
    <property type="entry name" value="Sau3AI_N-like"/>
    <property type="match status" value="1"/>
</dbReference>
<dbReference type="NCBIfam" id="NF040973">
    <property type="entry name" value="restrict_Sau3AI"/>
    <property type="match status" value="1"/>
</dbReference>
<proteinExistence type="predicted"/>
<dbReference type="SUPFAM" id="SSF52980">
    <property type="entry name" value="Restriction endonuclease-like"/>
    <property type="match status" value="2"/>
</dbReference>
<name>A0ABV5Z4V8_9STAP</name>
<accession>A0ABV5Z4V8</accession>
<keyword evidence="2 5" id="KW-0255">Endonuclease</keyword>
<evidence type="ECO:0000256" key="3">
    <source>
        <dbReference type="ARBA" id="ARBA00022801"/>
    </source>
</evidence>
<comment type="caution">
    <text evidence="5">The sequence shown here is derived from an EMBL/GenBank/DDBJ whole genome shotgun (WGS) entry which is preliminary data.</text>
</comment>
<dbReference type="Gene3D" id="3.40.600.10">
    <property type="entry name" value="DNA mismatch repair MutH/Restriction endonuclease, type II"/>
    <property type="match status" value="2"/>
</dbReference>
<reference evidence="5 6" key="1">
    <citation type="submission" date="2024-09" db="EMBL/GenBank/DDBJ databases">
        <authorList>
            <person name="Sun Q."/>
            <person name="Mori K."/>
        </authorList>
    </citation>
    <scope>NUCLEOTIDE SEQUENCE [LARGE SCALE GENOMIC DNA]</scope>
    <source>
        <strain evidence="5 6">JCM 12822</strain>
    </source>
</reference>
<dbReference type="Proteomes" id="UP001589740">
    <property type="component" value="Unassembled WGS sequence"/>
</dbReference>
<protein>
    <submittedName>
        <fullName evidence="5">Sau3AI family type II restriction endonuclease</fullName>
    </submittedName>
</protein>
<dbReference type="GO" id="GO:0004519">
    <property type="term" value="F:endonuclease activity"/>
    <property type="evidence" value="ECO:0007669"/>
    <property type="project" value="UniProtKB-KW"/>
</dbReference>
<dbReference type="Pfam" id="PF02976">
    <property type="entry name" value="MutH"/>
    <property type="match status" value="1"/>
</dbReference>